<dbReference type="Pfam" id="PF04055">
    <property type="entry name" value="Radical_SAM"/>
    <property type="match status" value="1"/>
</dbReference>
<feature type="binding site" evidence="12">
    <location>
        <position position="101"/>
    </location>
    <ligand>
        <name>S-adenosyl-L-methionine</name>
        <dbReference type="ChEBI" id="CHEBI:59789"/>
    </ligand>
</feature>
<dbReference type="InterPro" id="IPR006638">
    <property type="entry name" value="Elp3/MiaA/NifB-like_rSAM"/>
</dbReference>
<dbReference type="CDD" id="cd21117">
    <property type="entry name" value="Twitch_MoaA"/>
    <property type="match status" value="1"/>
</dbReference>
<dbReference type="InterPro" id="IPR050105">
    <property type="entry name" value="MoCo_biosynth_MoaA/MoaC"/>
</dbReference>
<dbReference type="EMBL" id="JACOFV010000004">
    <property type="protein sequence ID" value="MBC3861632.1"/>
    <property type="molecule type" value="Genomic_DNA"/>
</dbReference>
<evidence type="ECO:0000256" key="5">
    <source>
        <dbReference type="ARBA" id="ARBA00022741"/>
    </source>
</evidence>
<dbReference type="InterPro" id="IPR058240">
    <property type="entry name" value="rSAM_sf"/>
</dbReference>
<dbReference type="GO" id="GO:0046872">
    <property type="term" value="F:metal ion binding"/>
    <property type="evidence" value="ECO:0007669"/>
    <property type="project" value="UniProtKB-KW"/>
</dbReference>
<keyword evidence="4 12" id="KW-0479">Metal-binding</keyword>
<sequence>MTEKFIPLIDIRRHRESLTIPAQMKLPNGDLKDTLARPLHDLRISVTDRCNFRCVYCMPKEVFGKDYEYLPHSSLLSFEEITRIAKIFLSHGVKKIRLTGGEPLLRKNIEDLVAMLAEVRTTDGTPPDLTLTTNGSLLKKKAQSLKQAGLNRVTVSLDSLDDAIFKRMNDVDFAVSDVLSGIDAAHQAGLGPIKINMVVKAGVNDNEIIHMARYFKNNPHILRFIEYMDVGASNHWQSSDVITSHQIIQRLNAAGMPLHSLPANYEGETAQRWKHNNDQGEIGFISSVSNAFCKNCSRARLSTEGKLYTCLFATEGHDLRALIRSKDNHSDLLVANVIASIWQSRTDRYSELRDLKESKSQTGEKKIEMSYIGG</sequence>
<dbReference type="Proteomes" id="UP000634011">
    <property type="component" value="Unassembled WGS sequence"/>
</dbReference>
<evidence type="ECO:0000256" key="1">
    <source>
        <dbReference type="ARBA" id="ARBA00012167"/>
    </source>
</evidence>
<keyword evidence="8 12" id="KW-0342">GTP-binding</keyword>
<name>A0A923HHA3_9BURK</name>
<keyword evidence="10 12" id="KW-0456">Lyase</keyword>
<dbReference type="PROSITE" id="PS01305">
    <property type="entry name" value="MOAA_NIFB_PQQE"/>
    <property type="match status" value="1"/>
</dbReference>
<dbReference type="SUPFAM" id="SSF102114">
    <property type="entry name" value="Radical SAM enzymes"/>
    <property type="match status" value="1"/>
</dbReference>
<dbReference type="HAMAP" id="MF_01225_B">
    <property type="entry name" value="MoaA_B"/>
    <property type="match status" value="1"/>
</dbReference>
<feature type="binding site" evidence="12">
    <location>
        <position position="50"/>
    </location>
    <ligand>
        <name>[4Fe-4S] cluster</name>
        <dbReference type="ChEBI" id="CHEBI:49883"/>
        <label>1</label>
        <note>4Fe-4S-S-AdoMet</note>
    </ligand>
</feature>
<accession>A0A923HHA3</accession>
<evidence type="ECO:0000313" key="14">
    <source>
        <dbReference type="EMBL" id="MBC3861632.1"/>
    </source>
</evidence>
<comment type="function">
    <text evidence="12">Catalyzes the cyclization of GTP to (8S)-3',8-cyclo-7,8-dihydroguanosine 5'-triphosphate.</text>
</comment>
<dbReference type="Gene3D" id="3.20.20.70">
    <property type="entry name" value="Aldolase class I"/>
    <property type="match status" value="1"/>
</dbReference>
<proteinExistence type="inferred from homology"/>
<evidence type="ECO:0000256" key="7">
    <source>
        <dbReference type="ARBA" id="ARBA00023014"/>
    </source>
</evidence>
<protein>
    <recommendedName>
        <fullName evidence="1 12">GTP 3',8-cyclase</fullName>
        <ecNumber evidence="1 12">4.1.99.22</ecNumber>
    </recommendedName>
    <alternativeName>
        <fullName evidence="12">Molybdenum cofactor biosynthesis protein A</fullName>
    </alternativeName>
</protein>
<feature type="binding site" evidence="12">
    <location>
        <position position="132"/>
    </location>
    <ligand>
        <name>GTP</name>
        <dbReference type="ChEBI" id="CHEBI:37565"/>
    </ligand>
</feature>
<feature type="binding site" evidence="12">
    <location>
        <position position="194"/>
    </location>
    <ligand>
        <name>GTP</name>
        <dbReference type="ChEBI" id="CHEBI:37565"/>
    </ligand>
</feature>
<dbReference type="InterPro" id="IPR000385">
    <property type="entry name" value="MoaA_NifB_PqqE_Fe-S-bd_CS"/>
</dbReference>
<feature type="binding site" evidence="12">
    <location>
        <position position="43"/>
    </location>
    <ligand>
        <name>GTP</name>
        <dbReference type="ChEBI" id="CHEBI:37565"/>
    </ligand>
</feature>
<dbReference type="SMART" id="SM00729">
    <property type="entry name" value="Elp3"/>
    <property type="match status" value="1"/>
</dbReference>
<gene>
    <name evidence="12 14" type="primary">moaA</name>
    <name evidence="14" type="ORF">H8K32_05915</name>
</gene>
<dbReference type="SFLD" id="SFLDG01067">
    <property type="entry name" value="SPASM/twitch_domain_containing"/>
    <property type="match status" value="1"/>
</dbReference>
<evidence type="ECO:0000259" key="13">
    <source>
        <dbReference type="PROSITE" id="PS51918"/>
    </source>
</evidence>
<feature type="binding site" evidence="12">
    <location>
        <position position="293"/>
    </location>
    <ligand>
        <name>[4Fe-4S] cluster</name>
        <dbReference type="ChEBI" id="CHEBI:49883"/>
        <label>2</label>
        <note>4Fe-4S-substrate</note>
    </ligand>
</feature>
<dbReference type="AlphaFoldDB" id="A0A923HHA3"/>
<evidence type="ECO:0000256" key="8">
    <source>
        <dbReference type="ARBA" id="ARBA00023134"/>
    </source>
</evidence>
<evidence type="ECO:0000256" key="3">
    <source>
        <dbReference type="ARBA" id="ARBA00022691"/>
    </source>
</evidence>
<feature type="binding site" evidence="12">
    <location>
        <begin position="298"/>
        <end position="300"/>
    </location>
    <ligand>
        <name>GTP</name>
        <dbReference type="ChEBI" id="CHEBI:37565"/>
    </ligand>
</feature>
<evidence type="ECO:0000256" key="2">
    <source>
        <dbReference type="ARBA" id="ARBA00022485"/>
    </source>
</evidence>
<dbReference type="GO" id="GO:1904047">
    <property type="term" value="F:S-adenosyl-L-methionine binding"/>
    <property type="evidence" value="ECO:0007669"/>
    <property type="project" value="UniProtKB-UniRule"/>
</dbReference>
<evidence type="ECO:0000256" key="6">
    <source>
        <dbReference type="ARBA" id="ARBA00023004"/>
    </source>
</evidence>
<dbReference type="SFLD" id="SFLDG01386">
    <property type="entry name" value="main_SPASM_domain-containing"/>
    <property type="match status" value="1"/>
</dbReference>
<dbReference type="InterPro" id="IPR013785">
    <property type="entry name" value="Aldolase_TIM"/>
</dbReference>
<feature type="domain" description="Radical SAM core" evidence="13">
    <location>
        <begin position="34"/>
        <end position="262"/>
    </location>
</feature>
<evidence type="ECO:0000256" key="4">
    <source>
        <dbReference type="ARBA" id="ARBA00022723"/>
    </source>
</evidence>
<organism evidence="14 15">
    <name type="scientific">Undibacterium jejuense</name>
    <dbReference type="NCBI Taxonomy" id="1344949"/>
    <lineage>
        <taxon>Bacteria</taxon>
        <taxon>Pseudomonadati</taxon>
        <taxon>Pseudomonadota</taxon>
        <taxon>Betaproteobacteria</taxon>
        <taxon>Burkholderiales</taxon>
        <taxon>Oxalobacteraceae</taxon>
        <taxon>Undibacterium</taxon>
    </lineage>
</organism>
<comment type="subunit">
    <text evidence="12">Monomer and homodimer.</text>
</comment>
<comment type="cofactor">
    <cofactor evidence="12">
        <name>[4Fe-4S] cluster</name>
        <dbReference type="ChEBI" id="CHEBI:49883"/>
    </cofactor>
    <text evidence="12">Binds 2 [4Fe-4S] clusters. Binds 1 [4Fe-4S] cluster coordinated with 3 cysteines and an exchangeable S-adenosyl-L-methionine and 1 [4Fe-4S] cluster coordinated with 3 cysteines and the GTP-derived substrate.</text>
</comment>
<dbReference type="InterPro" id="IPR007197">
    <property type="entry name" value="rSAM"/>
</dbReference>
<comment type="similarity">
    <text evidence="12">Belongs to the radical SAM superfamily. MoaA family.</text>
</comment>
<dbReference type="CDD" id="cd01335">
    <property type="entry name" value="Radical_SAM"/>
    <property type="match status" value="1"/>
</dbReference>
<dbReference type="InterPro" id="IPR010505">
    <property type="entry name" value="MoaA_twitch"/>
</dbReference>
<keyword evidence="7 12" id="KW-0411">Iron-sulfur</keyword>
<evidence type="ECO:0000256" key="12">
    <source>
        <dbReference type="HAMAP-Rule" id="MF_01225"/>
    </source>
</evidence>
<keyword evidence="2 12" id="KW-0004">4Fe-4S</keyword>
<evidence type="ECO:0000256" key="9">
    <source>
        <dbReference type="ARBA" id="ARBA00023150"/>
    </source>
</evidence>
<feature type="binding site" evidence="12">
    <location>
        <position position="97"/>
    </location>
    <ligand>
        <name>GTP</name>
        <dbReference type="ChEBI" id="CHEBI:37565"/>
    </ligand>
</feature>
<feature type="binding site" evidence="12">
    <location>
        <position position="54"/>
    </location>
    <ligand>
        <name>[4Fe-4S] cluster</name>
        <dbReference type="ChEBI" id="CHEBI:49883"/>
        <label>1</label>
        <note>4Fe-4S-S-AdoMet</note>
    </ligand>
</feature>
<reference evidence="14" key="1">
    <citation type="submission" date="2020-08" db="EMBL/GenBank/DDBJ databases">
        <title>Novel species isolated from subtropical streams in China.</title>
        <authorList>
            <person name="Lu H."/>
        </authorList>
    </citation>
    <scope>NUCLEOTIDE SEQUENCE</scope>
    <source>
        <strain evidence="14">KACC 12607</strain>
    </source>
</reference>
<feature type="binding site" evidence="12">
    <location>
        <position position="296"/>
    </location>
    <ligand>
        <name>[4Fe-4S] cluster</name>
        <dbReference type="ChEBI" id="CHEBI:49883"/>
        <label>2</label>
        <note>4Fe-4S-substrate</note>
    </ligand>
</feature>
<dbReference type="SFLD" id="SFLDG01383">
    <property type="entry name" value="cyclic_pyranopterin_phosphate"/>
    <property type="match status" value="1"/>
</dbReference>
<evidence type="ECO:0000256" key="10">
    <source>
        <dbReference type="ARBA" id="ARBA00023239"/>
    </source>
</evidence>
<dbReference type="GO" id="GO:0006777">
    <property type="term" value="P:Mo-molybdopterin cofactor biosynthetic process"/>
    <property type="evidence" value="ECO:0007669"/>
    <property type="project" value="UniProtKB-UniRule"/>
</dbReference>
<dbReference type="RefSeq" id="WP_186911564.1">
    <property type="nucleotide sequence ID" value="NZ_JACOFV010000004.1"/>
</dbReference>
<dbReference type="InterPro" id="IPR013483">
    <property type="entry name" value="MoaA"/>
</dbReference>
<evidence type="ECO:0000313" key="15">
    <source>
        <dbReference type="Proteomes" id="UP000634011"/>
    </source>
</evidence>
<dbReference type="PANTHER" id="PTHR22960:SF0">
    <property type="entry name" value="MOLYBDENUM COFACTOR BIOSYNTHESIS PROTEIN 1"/>
    <property type="match status" value="1"/>
</dbReference>
<dbReference type="PROSITE" id="PS51918">
    <property type="entry name" value="RADICAL_SAM"/>
    <property type="match status" value="1"/>
</dbReference>
<comment type="pathway">
    <text evidence="12">Cofactor biosynthesis; molybdopterin biosynthesis.</text>
</comment>
<comment type="catalytic activity">
    <reaction evidence="11 12">
        <text>GTP + AH2 + S-adenosyl-L-methionine = (8S)-3',8-cyclo-7,8-dihydroguanosine 5'-triphosphate + 5'-deoxyadenosine + L-methionine + A + H(+)</text>
        <dbReference type="Rhea" id="RHEA:49576"/>
        <dbReference type="ChEBI" id="CHEBI:13193"/>
        <dbReference type="ChEBI" id="CHEBI:15378"/>
        <dbReference type="ChEBI" id="CHEBI:17319"/>
        <dbReference type="ChEBI" id="CHEBI:17499"/>
        <dbReference type="ChEBI" id="CHEBI:37565"/>
        <dbReference type="ChEBI" id="CHEBI:57844"/>
        <dbReference type="ChEBI" id="CHEBI:59789"/>
        <dbReference type="ChEBI" id="CHEBI:131766"/>
        <dbReference type="EC" id="4.1.99.22"/>
    </reaction>
</comment>
<dbReference type="NCBIfam" id="TIGR02666">
    <property type="entry name" value="moaA"/>
    <property type="match status" value="1"/>
</dbReference>
<dbReference type="EC" id="4.1.99.22" evidence="1 12"/>
<feature type="binding site" evidence="12">
    <location>
        <position position="310"/>
    </location>
    <ligand>
        <name>[4Fe-4S] cluster</name>
        <dbReference type="ChEBI" id="CHEBI:49883"/>
        <label>2</label>
        <note>4Fe-4S-substrate</note>
    </ligand>
</feature>
<comment type="caution">
    <text evidence="14">The sequence shown here is derived from an EMBL/GenBank/DDBJ whole genome shotgun (WGS) entry which is preliminary data.</text>
</comment>
<feature type="binding site" evidence="12">
    <location>
        <position position="57"/>
    </location>
    <ligand>
        <name>[4Fe-4S] cluster</name>
        <dbReference type="ChEBI" id="CHEBI:49883"/>
        <label>1</label>
        <note>4Fe-4S-S-AdoMet</note>
    </ligand>
</feature>
<keyword evidence="3 12" id="KW-0949">S-adenosyl-L-methionine</keyword>
<keyword evidence="5 12" id="KW-0547">Nucleotide-binding</keyword>
<keyword evidence="9 12" id="KW-0501">Molybdenum cofactor biosynthesis</keyword>
<dbReference type="GO" id="GO:0061799">
    <property type="term" value="F:cyclic pyranopterin monophosphate synthase activity"/>
    <property type="evidence" value="ECO:0007669"/>
    <property type="project" value="TreeGrafter"/>
</dbReference>
<keyword evidence="15" id="KW-1185">Reference proteome</keyword>
<dbReference type="SFLD" id="SFLDS00029">
    <property type="entry name" value="Radical_SAM"/>
    <property type="match status" value="1"/>
</dbReference>
<keyword evidence="6 12" id="KW-0408">Iron</keyword>
<evidence type="ECO:0000256" key="11">
    <source>
        <dbReference type="ARBA" id="ARBA00048697"/>
    </source>
</evidence>
<dbReference type="InterPro" id="IPR040064">
    <property type="entry name" value="MoaA-like"/>
</dbReference>
<dbReference type="Pfam" id="PF06463">
    <property type="entry name" value="Mob_synth_C"/>
    <property type="match status" value="1"/>
</dbReference>
<feature type="binding site" evidence="12">
    <location>
        <position position="228"/>
    </location>
    <ligand>
        <name>S-adenosyl-L-methionine</name>
        <dbReference type="ChEBI" id="CHEBI:59789"/>
    </ligand>
</feature>
<dbReference type="PANTHER" id="PTHR22960">
    <property type="entry name" value="MOLYBDOPTERIN COFACTOR SYNTHESIS PROTEIN A"/>
    <property type="match status" value="1"/>
</dbReference>
<feature type="binding site" evidence="12">
    <location>
        <position position="156"/>
    </location>
    <ligand>
        <name>S-adenosyl-L-methionine</name>
        <dbReference type="ChEBI" id="CHEBI:59789"/>
    </ligand>
</feature>
<feature type="binding site" evidence="12">
    <location>
        <position position="56"/>
    </location>
    <ligand>
        <name>S-adenosyl-L-methionine</name>
        <dbReference type="ChEBI" id="CHEBI:59789"/>
    </ligand>
</feature>
<dbReference type="GO" id="GO:0005525">
    <property type="term" value="F:GTP binding"/>
    <property type="evidence" value="ECO:0007669"/>
    <property type="project" value="UniProtKB-UniRule"/>
</dbReference>
<dbReference type="GO" id="GO:0051539">
    <property type="term" value="F:4 iron, 4 sulfur cluster binding"/>
    <property type="evidence" value="ECO:0007669"/>
    <property type="project" value="UniProtKB-UniRule"/>
</dbReference>
<dbReference type="GO" id="GO:0061798">
    <property type="term" value="F:GTP 3',8'-cyclase activity"/>
    <property type="evidence" value="ECO:0007669"/>
    <property type="project" value="UniProtKB-UniRule"/>
</dbReference>